<dbReference type="Gene3D" id="2.60.40.3960">
    <property type="entry name" value="Velvet domain"/>
    <property type="match status" value="2"/>
</dbReference>
<dbReference type="OMA" id="SNDKPEY"/>
<dbReference type="InterPro" id="IPR021740">
    <property type="entry name" value="Velvet"/>
</dbReference>
<keyword evidence="4" id="KW-0539">Nucleus</keyword>
<evidence type="ECO:0000256" key="1">
    <source>
        <dbReference type="ARBA" id="ARBA00004123"/>
    </source>
</evidence>
<dbReference type="InterPro" id="IPR038491">
    <property type="entry name" value="Velvet_dom_sf"/>
</dbReference>
<evidence type="ECO:0000313" key="7">
    <source>
        <dbReference type="EMBL" id="EIE81908.1"/>
    </source>
</evidence>
<evidence type="ECO:0000256" key="5">
    <source>
        <dbReference type="SAM" id="MobiDB-lite"/>
    </source>
</evidence>
<protein>
    <recommendedName>
        <fullName evidence="6">Velvet domain-containing protein</fullName>
    </recommendedName>
</protein>
<dbReference type="InParanoid" id="I1C0C8"/>
<dbReference type="PROSITE" id="PS51821">
    <property type="entry name" value="VELVET"/>
    <property type="match status" value="1"/>
</dbReference>
<dbReference type="Pfam" id="PF11754">
    <property type="entry name" value="Velvet"/>
    <property type="match status" value="2"/>
</dbReference>
<proteinExistence type="predicted"/>
<organism evidence="7 8">
    <name type="scientific">Rhizopus delemar (strain RA 99-880 / ATCC MYA-4621 / FGSC 9543 / NRRL 43880)</name>
    <name type="common">Mucormycosis agent</name>
    <name type="synonym">Rhizopus arrhizus var. delemar</name>
    <dbReference type="NCBI Taxonomy" id="246409"/>
    <lineage>
        <taxon>Eukaryota</taxon>
        <taxon>Fungi</taxon>
        <taxon>Fungi incertae sedis</taxon>
        <taxon>Mucoromycota</taxon>
        <taxon>Mucoromycotina</taxon>
        <taxon>Mucoromycetes</taxon>
        <taxon>Mucorales</taxon>
        <taxon>Mucorineae</taxon>
        <taxon>Rhizopodaceae</taxon>
        <taxon>Rhizopus</taxon>
    </lineage>
</organism>
<dbReference type="STRING" id="246409.I1C0C8"/>
<keyword evidence="3" id="KW-0804">Transcription</keyword>
<dbReference type="Proteomes" id="UP000009138">
    <property type="component" value="Unassembled WGS sequence"/>
</dbReference>
<evidence type="ECO:0000256" key="3">
    <source>
        <dbReference type="ARBA" id="ARBA00023163"/>
    </source>
</evidence>
<dbReference type="RefSeq" id="XP_067517304.1">
    <property type="nucleotide sequence ID" value="XM_067661203.1"/>
</dbReference>
<evidence type="ECO:0000313" key="8">
    <source>
        <dbReference type="Proteomes" id="UP000009138"/>
    </source>
</evidence>
<dbReference type="PANTHER" id="PTHR33572">
    <property type="entry name" value="SPORE DEVELOPMENT REGULATOR VOSA"/>
    <property type="match status" value="1"/>
</dbReference>
<feature type="region of interest" description="Disordered" evidence="5">
    <location>
        <begin position="183"/>
        <end position="215"/>
    </location>
</feature>
<reference evidence="7 8" key="1">
    <citation type="journal article" date="2009" name="PLoS Genet.">
        <title>Genomic analysis of the basal lineage fungus Rhizopus oryzae reveals a whole-genome duplication.</title>
        <authorList>
            <person name="Ma L.-J."/>
            <person name="Ibrahim A.S."/>
            <person name="Skory C."/>
            <person name="Grabherr M.G."/>
            <person name="Burger G."/>
            <person name="Butler M."/>
            <person name="Elias M."/>
            <person name="Idnurm A."/>
            <person name="Lang B.F."/>
            <person name="Sone T."/>
            <person name="Abe A."/>
            <person name="Calvo S.E."/>
            <person name="Corrochano L.M."/>
            <person name="Engels R."/>
            <person name="Fu J."/>
            <person name="Hansberg W."/>
            <person name="Kim J.-M."/>
            <person name="Kodira C.D."/>
            <person name="Koehrsen M.J."/>
            <person name="Liu B."/>
            <person name="Miranda-Saavedra D."/>
            <person name="O'Leary S."/>
            <person name="Ortiz-Castellanos L."/>
            <person name="Poulter R."/>
            <person name="Rodriguez-Romero J."/>
            <person name="Ruiz-Herrera J."/>
            <person name="Shen Y.-Q."/>
            <person name="Zeng Q."/>
            <person name="Galagan J."/>
            <person name="Birren B.W."/>
            <person name="Cuomo C.A."/>
            <person name="Wickes B.L."/>
        </authorList>
    </citation>
    <scope>NUCLEOTIDE SEQUENCE [LARGE SCALE GENOMIC DNA]</scope>
    <source>
        <strain evidence="8">RA 99-880 / ATCC MYA-4621 / FGSC 9543 / NRRL 43880</strain>
    </source>
</reference>
<dbReference type="VEuPathDB" id="FungiDB:RO3G_06613"/>
<dbReference type="AlphaFoldDB" id="I1C0C8"/>
<accession>I1C0C8</accession>
<feature type="compositionally biased region" description="Polar residues" evidence="5">
    <location>
        <begin position="183"/>
        <end position="197"/>
    </location>
</feature>
<feature type="domain" description="Velvet" evidence="6">
    <location>
        <begin position="12"/>
        <end position="172"/>
    </location>
</feature>
<dbReference type="GeneID" id="93613584"/>
<dbReference type="eggNOG" id="ENOG502S1B4">
    <property type="taxonomic scope" value="Eukaryota"/>
</dbReference>
<comment type="subcellular location">
    <subcellularLocation>
        <location evidence="1">Nucleus</location>
    </subcellularLocation>
</comment>
<evidence type="ECO:0000259" key="6">
    <source>
        <dbReference type="PROSITE" id="PS51821"/>
    </source>
</evidence>
<sequence>MSSTVTPPLGLGRPSQKNKKYRLKIIQNPIRARSCGFGEKDRRPIDPPPILQLFIERPDGTLQNAIEDDGDVSRSLVQCDLYSEDGKEHRGSVYNPSNAHNDLSVRIEGRFCLKFMFMNLAAGDPMTMSSDISDVIFSDVFVVYSAKNFPGMTDSTLLSQTFAQQGIKISIRKGRRIRRVLPNTSKRNDSQYCSTGGNLLRKKESNDDYDDEAPKPSYKRIEISSYLSTS</sequence>
<evidence type="ECO:0000256" key="2">
    <source>
        <dbReference type="ARBA" id="ARBA00023015"/>
    </source>
</evidence>
<dbReference type="InterPro" id="IPR037525">
    <property type="entry name" value="Velvet_dom"/>
</dbReference>
<keyword evidence="8" id="KW-1185">Reference proteome</keyword>
<evidence type="ECO:0000256" key="4">
    <source>
        <dbReference type="ARBA" id="ARBA00023242"/>
    </source>
</evidence>
<dbReference type="EMBL" id="CH476735">
    <property type="protein sequence ID" value="EIE81908.1"/>
    <property type="molecule type" value="Genomic_DNA"/>
</dbReference>
<dbReference type="GO" id="GO:0005634">
    <property type="term" value="C:nucleus"/>
    <property type="evidence" value="ECO:0007669"/>
    <property type="project" value="UniProtKB-SubCell"/>
</dbReference>
<dbReference type="OrthoDB" id="3056235at2759"/>
<keyword evidence="2" id="KW-0805">Transcription regulation</keyword>
<gene>
    <name evidence="7" type="ORF">RO3G_06613</name>
</gene>
<name>I1C0C8_RHIO9</name>